<accession>A0ABW8P9D3</accession>
<name>A0ABW8P9D3_9FLAO</name>
<dbReference type="Proteomes" id="UP001621706">
    <property type="component" value="Unassembled WGS sequence"/>
</dbReference>
<reference evidence="1 2" key="1">
    <citation type="submission" date="2024-02" db="EMBL/GenBank/DDBJ databases">
        <title>Comparative Genomic Analysis of Flavobacterium Species Causing Columnaris Disease of Freshwater Fish in Thailand: Insights into Virulence and Resistance Mechanisms.</title>
        <authorList>
            <person name="Nguyen D."/>
            <person name="Chokmangmeepisarn P."/>
            <person name="Khianchaikhan K."/>
            <person name="Morishita M."/>
            <person name="Bunnoy A."/>
            <person name="Rodkhum C."/>
        </authorList>
    </citation>
    <scope>NUCLEOTIDE SEQUENCE [LARGE SCALE GENOMIC DNA]</scope>
    <source>
        <strain evidence="1 2">CNRT2201</strain>
    </source>
</reference>
<evidence type="ECO:0000313" key="2">
    <source>
        <dbReference type="Proteomes" id="UP001621706"/>
    </source>
</evidence>
<dbReference type="EMBL" id="JAZGZP010000012">
    <property type="protein sequence ID" value="MFK7001155.1"/>
    <property type="molecule type" value="Genomic_DNA"/>
</dbReference>
<comment type="caution">
    <text evidence="1">The sequence shown here is derived from an EMBL/GenBank/DDBJ whole genome shotgun (WGS) entry which is preliminary data.</text>
</comment>
<proteinExistence type="predicted"/>
<organism evidence="1 2">
    <name type="scientific">Flavobacterium oreochromis</name>
    <dbReference type="NCBI Taxonomy" id="2906078"/>
    <lineage>
        <taxon>Bacteria</taxon>
        <taxon>Pseudomonadati</taxon>
        <taxon>Bacteroidota</taxon>
        <taxon>Flavobacteriia</taxon>
        <taxon>Flavobacteriales</taxon>
        <taxon>Flavobacteriaceae</taxon>
        <taxon>Flavobacterium</taxon>
    </lineage>
</organism>
<dbReference type="RefSeq" id="WP_088400025.1">
    <property type="nucleotide sequence ID" value="NZ_JAZGZP010000012.1"/>
</dbReference>
<gene>
    <name evidence="1" type="ORF">V3I07_09630</name>
</gene>
<protein>
    <submittedName>
        <fullName evidence="1">Uncharacterized protein</fullName>
    </submittedName>
</protein>
<sequence>MNRILLFLTFLISFSIFSNTKNIYNDTLRTEPVIKTRFSKLDAQIAFNEAFNKSDKVSFIQPIHDDIEKYRTSNWNQLLSSVLNSSKQEKFTDKLKKLFNSKNLKYLENLTKSELVKLPVGLKGFTNDGFKAEMVIVNAKVTSEYLELTAFARLETQFLDTHLYFAAEGLKLSHDGGVIGDWKLYSLGNTTLPQLGNKALLTIIGGDLEKKDGSIKGDSYIQFDCNGFKSFSFKIDIRLARSIVVPVDDSGKRIEHTNDLDTDKEKAVGNSKYLGAVIGLQANGWNDMLIKLDLPAFEVAKLKNWGFKIKDVIIDLSDSKNDPSLDTKFPKSYYTYNLFPNENKNVWRGFFAKEVEITMPKQFNDKKTNERTIIKSTDLLIDGFGVSGTFAGYKLLDKGSATGWQYKIDYVGIGLELGRIRAAKIVGAIKPSATNAFLEITGSFNEQKYLFQAAVTESDFKMFKGRMIFEKNSWVKLELDNEENEFKASAFLNGKLSLKGALKNKSEEVSPTRNVGQVNSYDDTIKEMNQSIDNGGTKVLNKALNYWNTNFSFVGENTKESGVEQLKKYVDLGVDEVKIFLKKQADSFLTEIENEKVNQVTSDLQKKDEDFYNFKGIVFQNLKLQSFALPYVEASYFGYPSNVGQDFGNFNVSFSDIKLITPSKDILGLAFKMKVNLMEGKSFTSDNSGFITAEAGLRILGKFSDETFHSYKFKGVEIDEINIDIEKSGFALKGGLRVFEDDPIYGKGFQGDLAIELKKLDVRGMAKGMFAKKDFSYWFVDFQIDNNGSRGKFGLERIEGGLSYHMKRIDGNMKASIGSNVFQPDTDSGLGFRAGVKVKFGESSSFKAKVFLEMQYNNNGGLNRIYFLGEGAMMAKDGNTEGNLRDTWASYDTIFSGGEANQMNEYLSKGNMLEISKRKHPVSEVAKDGKIGVFVSVEKDFKNDSFDGLFELYLNLEGIKGSGANNKFGMVHMYSSPNKNYLHVGTPTDKLGAIFKIGMYDINVGAYFMTGDVIPSQVPPHPRVLEILGPDIMNDNRNLSLLNDAKGFAFGLNFSVAIGYDAGWFYAFLEAGGGFDITHRKLTGVRCAGRPGLVGNDGWYSMGQVYAYIYGEAGLRIKVFGFRKDIKILAVGVAAMLRGEFPNPTHMEGYIGVYYNVLGGLIKGRFRYKAEIGEKCEFVGMSNPLSTPLISSFSPDGEENVDVFKKPQVAFNYGMLQPFSAEDADGNRKTVRINLKKYDLKVNNVPLNGEWQWQDNNSKVNFVSFEVLPPQKEIVAEIEVGVEQQSGGTWIPLQGGDGTATEKRTFSFKTGNAPEYIPLENVAYSYPVANTNNFYPNEHKTVYVKLKQGQKYLFDGSVKNWILKGEIRQGEKIKHAASLNYNSEIKKVSFNYDNVSTSGNYELKLMAYVPGSENAATASIDITQNSGSATNVTGNDTNYNSVQTISNNTATAQNNKDANKSLLEYKFTTSKHNTFVEKMNSIKTKEDFFIPYTADTHKIQTATNIYEIFNEAELYGNQYTNGKPLITVEAVLEDDYFKEIINPLVYQNYPLESGLFSIKNRVINELGVPPIKAIDIINYYRMEMNINPTSIYINQRFPYEYSIAKIYKQDFLSIRNQLVNKYLATPVNWEKYSKYKYVIDEIFPLLKIGEYKIRLRYGLNENEFRSVIEKKYERKY</sequence>
<keyword evidence="2" id="KW-1185">Reference proteome</keyword>
<evidence type="ECO:0000313" key="1">
    <source>
        <dbReference type="EMBL" id="MFK7001155.1"/>
    </source>
</evidence>